<name>A0AAD5LLM1_PYTIN</name>
<evidence type="ECO:0000313" key="3">
    <source>
        <dbReference type="Proteomes" id="UP001209570"/>
    </source>
</evidence>
<dbReference type="Pfam" id="PF09803">
    <property type="entry name" value="Pet100"/>
    <property type="match status" value="1"/>
</dbReference>
<dbReference type="GO" id="GO:0033617">
    <property type="term" value="P:mitochondrial respiratory chain complex IV assembly"/>
    <property type="evidence" value="ECO:0007669"/>
    <property type="project" value="InterPro"/>
</dbReference>
<feature type="chain" id="PRO_5041980000" evidence="1">
    <location>
        <begin position="27"/>
        <end position="67"/>
    </location>
</feature>
<proteinExistence type="predicted"/>
<comment type="caution">
    <text evidence="2">The sequence shown here is derived from an EMBL/GenBank/DDBJ whole genome shotgun (WGS) entry which is preliminary data.</text>
</comment>
<feature type="signal peptide" evidence="1">
    <location>
        <begin position="1"/>
        <end position="26"/>
    </location>
</feature>
<organism evidence="2 3">
    <name type="scientific">Pythium insidiosum</name>
    <name type="common">Pythiosis disease agent</name>
    <dbReference type="NCBI Taxonomy" id="114742"/>
    <lineage>
        <taxon>Eukaryota</taxon>
        <taxon>Sar</taxon>
        <taxon>Stramenopiles</taxon>
        <taxon>Oomycota</taxon>
        <taxon>Peronosporomycetes</taxon>
        <taxon>Pythiales</taxon>
        <taxon>Pythiaceae</taxon>
        <taxon>Pythium</taxon>
    </lineage>
</organism>
<accession>A0AAD5LLM1</accession>
<reference evidence="2" key="1">
    <citation type="submission" date="2021-12" db="EMBL/GenBank/DDBJ databases">
        <title>Prjna785345.</title>
        <authorList>
            <person name="Rujirawat T."/>
            <person name="Krajaejun T."/>
        </authorList>
    </citation>
    <scope>NUCLEOTIDE SEQUENCE</scope>
    <source>
        <strain evidence="2">Pi057C3</strain>
    </source>
</reference>
<dbReference type="EMBL" id="JAKCXM010000049">
    <property type="protein sequence ID" value="KAJ0405171.1"/>
    <property type="molecule type" value="Genomic_DNA"/>
</dbReference>
<dbReference type="Proteomes" id="UP001209570">
    <property type="component" value="Unassembled WGS sequence"/>
</dbReference>
<dbReference type="GO" id="GO:0005739">
    <property type="term" value="C:mitochondrion"/>
    <property type="evidence" value="ECO:0007669"/>
    <property type="project" value="InterPro"/>
</dbReference>
<sequence length="67" mass="7679">MPSLKMEAARFGLYLSIPVIATMVYAQPDCINYIVAKWNYISYPPQAVSREELLQKAREIANESKKE</sequence>
<keyword evidence="3" id="KW-1185">Reference proteome</keyword>
<protein>
    <submittedName>
        <fullName evidence="2">Uncharacterized protein</fullName>
    </submittedName>
</protein>
<evidence type="ECO:0000256" key="1">
    <source>
        <dbReference type="SAM" id="SignalP"/>
    </source>
</evidence>
<gene>
    <name evidence="2" type="ORF">P43SY_001376</name>
</gene>
<dbReference type="InterPro" id="IPR018625">
    <property type="entry name" value="Pet100"/>
</dbReference>
<evidence type="ECO:0000313" key="2">
    <source>
        <dbReference type="EMBL" id="KAJ0405171.1"/>
    </source>
</evidence>
<dbReference type="AlphaFoldDB" id="A0AAD5LLM1"/>
<keyword evidence="1" id="KW-0732">Signal</keyword>